<feature type="compositionally biased region" description="Low complexity" evidence="1">
    <location>
        <begin position="173"/>
        <end position="189"/>
    </location>
</feature>
<proteinExistence type="predicted"/>
<dbReference type="AlphaFoldDB" id="A0A9D5JYA7"/>
<dbReference type="EMBL" id="WJJP01000593">
    <property type="protein sequence ID" value="MBD3326522.1"/>
    <property type="molecule type" value="Genomic_DNA"/>
</dbReference>
<organism evidence="2 3">
    <name type="scientific">candidate division KSB3 bacterium</name>
    <dbReference type="NCBI Taxonomy" id="2044937"/>
    <lineage>
        <taxon>Bacteria</taxon>
        <taxon>candidate division KSB3</taxon>
    </lineage>
</organism>
<evidence type="ECO:0000256" key="1">
    <source>
        <dbReference type="SAM" id="MobiDB-lite"/>
    </source>
</evidence>
<name>A0A9D5JYA7_9BACT</name>
<evidence type="ECO:0000313" key="3">
    <source>
        <dbReference type="Proteomes" id="UP000649604"/>
    </source>
</evidence>
<accession>A0A9D5JYA7</accession>
<comment type="caution">
    <text evidence="2">The sequence shown here is derived from an EMBL/GenBank/DDBJ whole genome shotgun (WGS) entry which is preliminary data.</text>
</comment>
<reference evidence="2" key="1">
    <citation type="submission" date="2019-11" db="EMBL/GenBank/DDBJ databases">
        <title>Microbial mats filling the niche in hypersaline microbial mats.</title>
        <authorList>
            <person name="Wong H.L."/>
            <person name="Macleod F.I."/>
            <person name="White R.A. III"/>
            <person name="Burns B.P."/>
        </authorList>
    </citation>
    <scope>NUCLEOTIDE SEQUENCE</scope>
    <source>
        <strain evidence="2">Rbin_158</strain>
    </source>
</reference>
<dbReference type="Proteomes" id="UP000649604">
    <property type="component" value="Unassembled WGS sequence"/>
</dbReference>
<dbReference type="InterPro" id="IPR036086">
    <property type="entry name" value="ParB/Sulfiredoxin_sf"/>
</dbReference>
<evidence type="ECO:0008006" key="4">
    <source>
        <dbReference type="Google" id="ProtNLM"/>
    </source>
</evidence>
<dbReference type="Gene3D" id="3.90.1530.10">
    <property type="entry name" value="Conserved hypothetical protein from pyrococcus furiosus pfu- 392566-001, ParB domain"/>
    <property type="match status" value="1"/>
</dbReference>
<dbReference type="SUPFAM" id="SSF110849">
    <property type="entry name" value="ParB/Sulfiredoxin"/>
    <property type="match status" value="1"/>
</dbReference>
<feature type="region of interest" description="Disordered" evidence="1">
    <location>
        <begin position="169"/>
        <end position="189"/>
    </location>
</feature>
<gene>
    <name evidence="2" type="ORF">GF339_18200</name>
</gene>
<protein>
    <recommendedName>
        <fullName evidence="4">ParB/Sulfiredoxin domain-containing protein</fullName>
    </recommendedName>
</protein>
<sequence>MSEQVHVQSIQALVELRSSVGQFRQESLQSLDVINKEIRRFEDWLLERQRYWQYQIEQAQEMLYYAQRALEECQASGYYDEDTGRYHAPNCSGYEMQVAEAYRRLRQAEEELHNVMHWKNLVGQAVHDYQRQARRLADQLNHTLPQAGAFLGRKLATLEAYRAEHAPTAGQDIGTASSSPTISSATGRTASYGADSASLSVSISAGSASGTAKNAATGVWKDHGVPNVPVQHLIHGIDTLNSHVKSKADFKKVSYEEMAEGLRKLQEVVLPAVQNGADGDYFSDIDAQQSLDYEHGYRRIYDAFYGNDAIRVNKIGDAYQVINGYHRLFVAKELGIESLPVQVVEHLPSSPTP</sequence>
<evidence type="ECO:0000313" key="2">
    <source>
        <dbReference type="EMBL" id="MBD3326522.1"/>
    </source>
</evidence>